<dbReference type="InterPro" id="IPR013785">
    <property type="entry name" value="Aldolase_TIM"/>
</dbReference>
<feature type="domain" description="4Fe4S-binding SPASM" evidence="6">
    <location>
        <begin position="188"/>
        <end position="249"/>
    </location>
</feature>
<accession>A0ABU2H916</accession>
<dbReference type="CDD" id="cd01335">
    <property type="entry name" value="Radical_SAM"/>
    <property type="match status" value="1"/>
</dbReference>
<keyword evidence="3" id="KW-0408">Iron</keyword>
<gene>
    <name evidence="7" type="ORF">RIF23_15995</name>
</gene>
<evidence type="ECO:0000256" key="1">
    <source>
        <dbReference type="ARBA" id="ARBA00022691"/>
    </source>
</evidence>
<dbReference type="Pfam" id="PF04055">
    <property type="entry name" value="Radical_SAM"/>
    <property type="match status" value="1"/>
</dbReference>
<dbReference type="SUPFAM" id="SSF102114">
    <property type="entry name" value="Radical SAM enzymes"/>
    <property type="match status" value="1"/>
</dbReference>
<evidence type="ECO:0000259" key="6">
    <source>
        <dbReference type="Pfam" id="PF13186"/>
    </source>
</evidence>
<keyword evidence="4" id="KW-0411">Iron-sulfur</keyword>
<dbReference type="InterPro" id="IPR023885">
    <property type="entry name" value="4Fe4S-binding_SPASM_dom"/>
</dbReference>
<dbReference type="InterPro" id="IPR007197">
    <property type="entry name" value="rSAM"/>
</dbReference>
<keyword evidence="8" id="KW-1185">Reference proteome</keyword>
<evidence type="ECO:0000313" key="8">
    <source>
        <dbReference type="Proteomes" id="UP001250214"/>
    </source>
</evidence>
<dbReference type="Pfam" id="PF13186">
    <property type="entry name" value="SPASM"/>
    <property type="match status" value="1"/>
</dbReference>
<evidence type="ECO:0000313" key="7">
    <source>
        <dbReference type="EMBL" id="MDS1271796.1"/>
    </source>
</evidence>
<dbReference type="PANTHER" id="PTHR11228">
    <property type="entry name" value="RADICAL SAM DOMAIN PROTEIN"/>
    <property type="match status" value="1"/>
</dbReference>
<comment type="caution">
    <text evidence="7">The sequence shown here is derived from an EMBL/GenBank/DDBJ whole genome shotgun (WGS) entry which is preliminary data.</text>
</comment>
<dbReference type="InterPro" id="IPR058240">
    <property type="entry name" value="rSAM_sf"/>
</dbReference>
<dbReference type="SFLD" id="SFLDG01216">
    <property type="entry name" value="thioether_bond_formation_requi"/>
    <property type="match status" value="1"/>
</dbReference>
<dbReference type="PANTHER" id="PTHR11228:SF7">
    <property type="entry name" value="PQQA PEPTIDE CYCLASE"/>
    <property type="match status" value="1"/>
</dbReference>
<dbReference type="SFLD" id="SFLDG01067">
    <property type="entry name" value="SPASM/twitch_domain_containing"/>
    <property type="match status" value="1"/>
</dbReference>
<organism evidence="7 8">
    <name type="scientific">Lipingzhangella rawalii</name>
    <dbReference type="NCBI Taxonomy" id="2055835"/>
    <lineage>
        <taxon>Bacteria</taxon>
        <taxon>Bacillati</taxon>
        <taxon>Actinomycetota</taxon>
        <taxon>Actinomycetes</taxon>
        <taxon>Streptosporangiales</taxon>
        <taxon>Nocardiopsidaceae</taxon>
        <taxon>Lipingzhangella</taxon>
    </lineage>
</organism>
<sequence>MEITGKCQLECSHCYASSGPDGTHGTMNSNDWRRVIDQAAACGAGMVQFIGGEPTLHPDLEPLVTHALSCGLEVEVFSNLVHVPPQLWEVFDRPGVRLATSWYSDDPQEHAAVTGRPTHARTRANIAEAKRREIPLRVGVIGVLGAQRSDQARQELTTLGVDEVRYDDLRGVGRGAPDTSPPDTSVLCGRYAHGNLAIAPDGTVWPCVFTRWLSVGNVREQSLDAILGSDRMATVVGQLREEFTHRAVCVPKMCDPQCGPSCSPACEPKGDCIPAGTCAPNYE</sequence>
<evidence type="ECO:0000256" key="4">
    <source>
        <dbReference type="ARBA" id="ARBA00023014"/>
    </source>
</evidence>
<dbReference type="EMBL" id="JAVLVT010000008">
    <property type="protein sequence ID" value="MDS1271796.1"/>
    <property type="molecule type" value="Genomic_DNA"/>
</dbReference>
<dbReference type="SFLD" id="SFLDF00365">
    <property type="entry name" value="thuricin_CD_(TrnCD-like)"/>
    <property type="match status" value="1"/>
</dbReference>
<dbReference type="CDD" id="cd21109">
    <property type="entry name" value="SPASM"/>
    <property type="match status" value="1"/>
</dbReference>
<protein>
    <submittedName>
        <fullName evidence="7">Radical SAM protein</fullName>
    </submittedName>
</protein>
<evidence type="ECO:0000256" key="3">
    <source>
        <dbReference type="ARBA" id="ARBA00023004"/>
    </source>
</evidence>
<dbReference type="RefSeq" id="WP_310913496.1">
    <property type="nucleotide sequence ID" value="NZ_JAVLVT010000008.1"/>
</dbReference>
<evidence type="ECO:0000256" key="2">
    <source>
        <dbReference type="ARBA" id="ARBA00022723"/>
    </source>
</evidence>
<keyword evidence="2" id="KW-0479">Metal-binding</keyword>
<name>A0ABU2H916_9ACTN</name>
<dbReference type="Proteomes" id="UP001250214">
    <property type="component" value="Unassembled WGS sequence"/>
</dbReference>
<evidence type="ECO:0000259" key="5">
    <source>
        <dbReference type="Pfam" id="PF04055"/>
    </source>
</evidence>
<feature type="domain" description="Radical SAM core" evidence="5">
    <location>
        <begin position="1"/>
        <end position="149"/>
    </location>
</feature>
<reference evidence="8" key="1">
    <citation type="submission" date="2023-07" db="EMBL/GenBank/DDBJ databases">
        <title>Novel species in the genus Lipingzhangella isolated from Sambhar Salt Lake.</title>
        <authorList>
            <person name="Jiya N."/>
            <person name="Kajale S."/>
            <person name="Sharma A."/>
        </authorList>
    </citation>
    <scope>NUCLEOTIDE SEQUENCE [LARGE SCALE GENOMIC DNA]</scope>
    <source>
        <strain evidence="8">LS1_29</strain>
    </source>
</reference>
<proteinExistence type="predicted"/>
<dbReference type="Gene3D" id="3.20.20.70">
    <property type="entry name" value="Aldolase class I"/>
    <property type="match status" value="1"/>
</dbReference>
<dbReference type="SFLD" id="SFLDS00029">
    <property type="entry name" value="Radical_SAM"/>
    <property type="match status" value="1"/>
</dbReference>
<dbReference type="InterPro" id="IPR050377">
    <property type="entry name" value="Radical_SAM_PqqE_MftC-like"/>
</dbReference>
<dbReference type="SFLD" id="SFLDG01386">
    <property type="entry name" value="main_SPASM_domain-containing"/>
    <property type="match status" value="1"/>
</dbReference>
<keyword evidence="1" id="KW-0949">S-adenosyl-L-methionine</keyword>